<dbReference type="Gene3D" id="3.20.20.80">
    <property type="entry name" value="Glycosidases"/>
    <property type="match status" value="1"/>
</dbReference>
<accession>A0A5J4SZW4</accession>
<dbReference type="SUPFAM" id="SSF51445">
    <property type="entry name" value="(Trans)glycosidases"/>
    <property type="match status" value="1"/>
</dbReference>
<dbReference type="EC" id="3.2.1.4" evidence="1"/>
<gene>
    <name evidence="1" type="ORF">EZS27_001874</name>
</gene>
<keyword evidence="1" id="KW-0378">Hydrolase</keyword>
<reference evidence="1" key="1">
    <citation type="submission" date="2019-03" db="EMBL/GenBank/DDBJ databases">
        <title>Single cell metagenomics reveals metabolic interactions within the superorganism composed of flagellate Streblomastix strix and complex community of Bacteroidetes bacteria on its surface.</title>
        <authorList>
            <person name="Treitli S.C."/>
            <person name="Kolisko M."/>
            <person name="Husnik F."/>
            <person name="Keeling P."/>
            <person name="Hampl V."/>
        </authorList>
    </citation>
    <scope>NUCLEOTIDE SEQUENCE</scope>
    <source>
        <strain evidence="1">STM</strain>
    </source>
</reference>
<dbReference type="EMBL" id="SNRY01000023">
    <property type="protein sequence ID" value="KAA6350770.1"/>
    <property type="molecule type" value="Genomic_DNA"/>
</dbReference>
<organism evidence="1">
    <name type="scientific">termite gut metagenome</name>
    <dbReference type="NCBI Taxonomy" id="433724"/>
    <lineage>
        <taxon>unclassified sequences</taxon>
        <taxon>metagenomes</taxon>
        <taxon>organismal metagenomes</taxon>
    </lineage>
</organism>
<name>A0A5J4SZW4_9ZZZZ</name>
<sequence>MEASGNGAIHYEEWGEWLEWIKKNSISWVAWSISDKNETCSMIQATGAPKGGWKDSDLKEWEIIVRKELTN</sequence>
<dbReference type="GO" id="GO:0008810">
    <property type="term" value="F:cellulase activity"/>
    <property type="evidence" value="ECO:0007669"/>
    <property type="project" value="UniProtKB-EC"/>
</dbReference>
<dbReference type="AlphaFoldDB" id="A0A5J4SZW4"/>
<protein>
    <submittedName>
        <fullName evidence="1">Endoglucanase</fullName>
        <ecNumber evidence="1">3.2.1.4</ecNumber>
    </submittedName>
</protein>
<proteinExistence type="predicted"/>
<dbReference type="InterPro" id="IPR017853">
    <property type="entry name" value="GH"/>
</dbReference>
<keyword evidence="1" id="KW-0326">Glycosidase</keyword>
<comment type="caution">
    <text evidence="1">The sequence shown here is derived from an EMBL/GenBank/DDBJ whole genome shotgun (WGS) entry which is preliminary data.</text>
</comment>
<evidence type="ECO:0000313" key="1">
    <source>
        <dbReference type="EMBL" id="KAA6350770.1"/>
    </source>
</evidence>